<dbReference type="SUPFAM" id="SSF55550">
    <property type="entry name" value="SH2 domain"/>
    <property type="match status" value="1"/>
</dbReference>
<dbReference type="EMBL" id="CAIIXF020000012">
    <property type="protein sequence ID" value="CAH1802253.1"/>
    <property type="molecule type" value="Genomic_DNA"/>
</dbReference>
<evidence type="ECO:0000256" key="1">
    <source>
        <dbReference type="ARBA" id="ARBA00022999"/>
    </source>
</evidence>
<feature type="region of interest" description="Disordered" evidence="3">
    <location>
        <begin position="329"/>
        <end position="408"/>
    </location>
</feature>
<dbReference type="InterPro" id="IPR000980">
    <property type="entry name" value="SH2"/>
</dbReference>
<dbReference type="GO" id="GO:0005737">
    <property type="term" value="C:cytoplasm"/>
    <property type="evidence" value="ECO:0007669"/>
    <property type="project" value="TreeGrafter"/>
</dbReference>
<dbReference type="Gene3D" id="2.30.30.40">
    <property type="entry name" value="SH3 Domains"/>
    <property type="match status" value="1"/>
</dbReference>
<dbReference type="GO" id="GO:0035591">
    <property type="term" value="F:signaling adaptor activity"/>
    <property type="evidence" value="ECO:0007669"/>
    <property type="project" value="TreeGrafter"/>
</dbReference>
<dbReference type="PANTHER" id="PTHR19969">
    <property type="entry name" value="SH2-SH3 ADAPTOR PROTEIN-RELATED"/>
    <property type="match status" value="1"/>
</dbReference>
<comment type="caution">
    <text evidence="5">The sequence shown here is derived from an EMBL/GenBank/DDBJ whole genome shotgun (WGS) entry which is preliminary data.</text>
</comment>
<dbReference type="GO" id="GO:0030971">
    <property type="term" value="F:receptor tyrosine kinase binding"/>
    <property type="evidence" value="ECO:0007669"/>
    <property type="project" value="TreeGrafter"/>
</dbReference>
<gene>
    <name evidence="5" type="ORF">OFUS_LOCUS25954</name>
</gene>
<feature type="domain" description="SH2" evidence="4">
    <location>
        <begin position="522"/>
        <end position="617"/>
    </location>
</feature>
<sequence length="622" mass="70966">MKLSEFLDLEVKAPVDDVEKGQKCNSPPTHVHVNWNRQAFHKRKYGDRLSHHGEVGMTPAVNLEQLVPVNCESPKQREKDDVYANIRISLKRNRLHDKQAPPRRHTSKKPTPVIPAKQYSQPNIYVTDNPGRTDLDDMANDRHAERDHTLNYTEVFFDDTEPTFTKPIIRDESRVQYSEIVPISFLKKQTTEHGHAQSKAPTLEVKQEDTGLPLYENLRQQTPNACYENVTVGENINKNNEVFLYEVTDNHNGTKERQPGLTVQAGDRVQSGNIEGQEWTFCVMCHKNNNTDEPPAEGWLPCRLLKRYKAGSIEKSRFSIPIVKEPAKPLKAPPIAKPRSPKSQPTTLELLSPTYQPGQKSSLGNIHQELEERLRRPSCETPPPPSEQVPTLSNSTDEQQEARNKAKIGTPLVANRGFNKSYPCTIKFDKNDLAILVNKHPSGWWYVNIGGLNGWTPSDNWDPVEVTPGETSPKTSPRTSPRTSPQLQRKHPVPKKRIMAATRDDAQKLQDDPKSKLNQEFWFVGKMARHESESVLIRKGQELEFLIRESVNRVGDYTLSVKFNGKVRHFPIETTQDSKYYIGKHNFKDLAGIVRYYQSKPLFYDDKKMAVMLGKPFKMSSS</sequence>
<dbReference type="AlphaFoldDB" id="A0A8S4Q654"/>
<keyword evidence="1 2" id="KW-0727">SH2 domain</keyword>
<dbReference type="InterPro" id="IPR051184">
    <property type="entry name" value="Tyrosine-phos_adapter"/>
</dbReference>
<evidence type="ECO:0000256" key="2">
    <source>
        <dbReference type="PROSITE-ProRule" id="PRU00191"/>
    </source>
</evidence>
<feature type="compositionally biased region" description="Polar residues" evidence="3">
    <location>
        <begin position="341"/>
        <end position="365"/>
    </location>
</feature>
<feature type="compositionally biased region" description="Polar residues" evidence="3">
    <location>
        <begin position="469"/>
        <end position="487"/>
    </location>
</feature>
<feature type="compositionally biased region" description="Basic and acidic residues" evidence="3">
    <location>
        <begin position="368"/>
        <end position="378"/>
    </location>
</feature>
<feature type="compositionally biased region" description="Basic residues" evidence="3">
    <location>
        <begin position="488"/>
        <end position="497"/>
    </location>
</feature>
<evidence type="ECO:0000313" key="5">
    <source>
        <dbReference type="EMBL" id="CAH1802253.1"/>
    </source>
</evidence>
<evidence type="ECO:0000256" key="3">
    <source>
        <dbReference type="SAM" id="MobiDB-lite"/>
    </source>
</evidence>
<dbReference type="SUPFAM" id="SSF50044">
    <property type="entry name" value="SH3-domain"/>
    <property type="match status" value="1"/>
</dbReference>
<dbReference type="Pfam" id="PF00017">
    <property type="entry name" value="SH2"/>
    <property type="match status" value="1"/>
</dbReference>
<dbReference type="GO" id="GO:0016477">
    <property type="term" value="P:cell migration"/>
    <property type="evidence" value="ECO:0007669"/>
    <property type="project" value="TreeGrafter"/>
</dbReference>
<feature type="region of interest" description="Disordered" evidence="3">
    <location>
        <begin position="460"/>
        <end position="497"/>
    </location>
</feature>
<evidence type="ECO:0000313" key="6">
    <source>
        <dbReference type="Proteomes" id="UP000749559"/>
    </source>
</evidence>
<dbReference type="GO" id="GO:0007167">
    <property type="term" value="P:enzyme-linked receptor protein signaling pathway"/>
    <property type="evidence" value="ECO:0007669"/>
    <property type="project" value="TreeGrafter"/>
</dbReference>
<accession>A0A8S4Q654</accession>
<evidence type="ECO:0000259" key="4">
    <source>
        <dbReference type="PROSITE" id="PS50001"/>
    </source>
</evidence>
<dbReference type="InterPro" id="IPR036860">
    <property type="entry name" value="SH2_dom_sf"/>
</dbReference>
<keyword evidence="6" id="KW-1185">Reference proteome</keyword>
<dbReference type="Proteomes" id="UP000749559">
    <property type="component" value="Unassembled WGS sequence"/>
</dbReference>
<dbReference type="PANTHER" id="PTHR19969:SF5">
    <property type="entry name" value="CRK-LIKE PROTEIN"/>
    <property type="match status" value="1"/>
</dbReference>
<reference evidence="5" key="1">
    <citation type="submission" date="2022-03" db="EMBL/GenBank/DDBJ databases">
        <authorList>
            <person name="Martin C."/>
        </authorList>
    </citation>
    <scope>NUCLEOTIDE SEQUENCE</scope>
</reference>
<dbReference type="OrthoDB" id="6288715at2759"/>
<feature type="region of interest" description="Disordered" evidence="3">
    <location>
        <begin position="92"/>
        <end position="133"/>
    </location>
</feature>
<dbReference type="InterPro" id="IPR036028">
    <property type="entry name" value="SH3-like_dom_sf"/>
</dbReference>
<protein>
    <recommendedName>
        <fullName evidence="4">SH2 domain-containing protein</fullName>
    </recommendedName>
</protein>
<feature type="compositionally biased region" description="Basic residues" evidence="3">
    <location>
        <begin position="92"/>
        <end position="108"/>
    </location>
</feature>
<feature type="compositionally biased region" description="Polar residues" evidence="3">
    <location>
        <begin position="388"/>
        <end position="397"/>
    </location>
</feature>
<dbReference type="Gene3D" id="3.30.505.10">
    <property type="entry name" value="SH2 domain"/>
    <property type="match status" value="1"/>
</dbReference>
<dbReference type="PRINTS" id="PR00401">
    <property type="entry name" value="SH2DOMAIN"/>
</dbReference>
<dbReference type="PROSITE" id="PS50001">
    <property type="entry name" value="SH2"/>
    <property type="match status" value="1"/>
</dbReference>
<proteinExistence type="predicted"/>
<dbReference type="SMART" id="SM00252">
    <property type="entry name" value="SH2"/>
    <property type="match status" value="1"/>
</dbReference>
<name>A0A8S4Q654_OWEFU</name>
<organism evidence="5 6">
    <name type="scientific">Owenia fusiformis</name>
    <name type="common">Polychaete worm</name>
    <dbReference type="NCBI Taxonomy" id="6347"/>
    <lineage>
        <taxon>Eukaryota</taxon>
        <taxon>Metazoa</taxon>
        <taxon>Spiralia</taxon>
        <taxon>Lophotrochozoa</taxon>
        <taxon>Annelida</taxon>
        <taxon>Polychaeta</taxon>
        <taxon>Sedentaria</taxon>
        <taxon>Canalipalpata</taxon>
        <taxon>Sabellida</taxon>
        <taxon>Oweniida</taxon>
        <taxon>Oweniidae</taxon>
        <taxon>Owenia</taxon>
    </lineage>
</organism>